<dbReference type="InterPro" id="IPR050638">
    <property type="entry name" value="AA-Vitamin_Transporters"/>
</dbReference>
<sequence length="327" mass="35154">MSSMRSNKSRRDRAFAYLAVLVYASIIGLSFMYTKVALAYASAIDTLALRFTLSFAAIVILVATGVFRLSLKGKPWPRLLLLALMYPLGFFTLQAFGLKHASSAEGGIIFAVTPILTAMLAGFFLKESTTLRQKLSILLSVFGVVLIFVMQGSSMDLTNAAGMLLLFLSCLVSAGYTVLSRFLLRTFTPPEVTSFMMTIGCVTFWLASLLDHAANGTMNQILTPLANPDFIWSILYLGILASLVTAFSSSYALSKLEASKISVFSNLSTVISIAAGAFLLGEAVTVYHLIGSVLIVAGVIGTNVKPKPKEAATLRDTEQSVPKNNVV</sequence>
<feature type="transmembrane region" description="Helical" evidence="7">
    <location>
        <begin position="108"/>
        <end position="125"/>
    </location>
</feature>
<gene>
    <name evidence="9" type="ORF">BBD41_09910</name>
</gene>
<evidence type="ECO:0000256" key="1">
    <source>
        <dbReference type="ARBA" id="ARBA00004651"/>
    </source>
</evidence>
<keyword evidence="6 7" id="KW-0472">Membrane</keyword>
<dbReference type="PANTHER" id="PTHR32322:SF18">
    <property type="entry name" value="S-ADENOSYLMETHIONINE_S-ADENOSYLHOMOCYSTEINE TRANSPORTER"/>
    <property type="match status" value="1"/>
</dbReference>
<feature type="transmembrane region" description="Helical" evidence="7">
    <location>
        <begin position="191"/>
        <end position="210"/>
    </location>
</feature>
<comment type="similarity">
    <text evidence="2">Belongs to the EamA transporter family.</text>
</comment>
<dbReference type="AlphaFoldDB" id="A0A1B2DZ24"/>
<feature type="transmembrane region" description="Helical" evidence="7">
    <location>
        <begin position="79"/>
        <end position="96"/>
    </location>
</feature>
<accession>A0A1B2DZ24</accession>
<keyword evidence="3" id="KW-1003">Cell membrane</keyword>
<feature type="transmembrane region" description="Helical" evidence="7">
    <location>
        <begin position="47"/>
        <end position="67"/>
    </location>
</feature>
<reference evidence="9" key="1">
    <citation type="submission" date="2016-08" db="EMBL/GenBank/DDBJ databases">
        <title>Complete Genome Seqeunce of Paenibacillus sp. nov. IHBB 9852 from high altitute lake of Indian trans-Himalayas.</title>
        <authorList>
            <person name="Kiran S."/>
            <person name="Swarnkar M.K."/>
            <person name="Rana A."/>
            <person name="Tewari R."/>
            <person name="Gulati A."/>
        </authorList>
    </citation>
    <scope>NUCLEOTIDE SEQUENCE [LARGE SCALE GENOMIC DNA]</scope>
    <source>
        <strain evidence="9">IHBB 9852</strain>
    </source>
</reference>
<feature type="transmembrane region" description="Helical" evidence="7">
    <location>
        <begin position="160"/>
        <end position="179"/>
    </location>
</feature>
<keyword evidence="5 7" id="KW-1133">Transmembrane helix</keyword>
<feature type="domain" description="EamA" evidence="8">
    <location>
        <begin position="161"/>
        <end position="303"/>
    </location>
</feature>
<evidence type="ECO:0000256" key="5">
    <source>
        <dbReference type="ARBA" id="ARBA00022989"/>
    </source>
</evidence>
<dbReference type="EMBL" id="CP016809">
    <property type="protein sequence ID" value="ANY72877.1"/>
    <property type="molecule type" value="Genomic_DNA"/>
</dbReference>
<dbReference type="KEGG" id="pib:BBD41_09910"/>
<feature type="transmembrane region" description="Helical" evidence="7">
    <location>
        <begin position="14"/>
        <end position="41"/>
    </location>
</feature>
<name>A0A1B2DZ24_9BACL</name>
<dbReference type="Gene3D" id="1.10.3730.20">
    <property type="match status" value="1"/>
</dbReference>
<organism evidence="9">
    <name type="scientific">Paenibacillus ihbetae</name>
    <dbReference type="NCBI Taxonomy" id="1870820"/>
    <lineage>
        <taxon>Bacteria</taxon>
        <taxon>Bacillati</taxon>
        <taxon>Bacillota</taxon>
        <taxon>Bacilli</taxon>
        <taxon>Bacillales</taxon>
        <taxon>Paenibacillaceae</taxon>
        <taxon>Paenibacillus</taxon>
    </lineage>
</organism>
<dbReference type="SUPFAM" id="SSF103481">
    <property type="entry name" value="Multidrug resistance efflux transporter EmrE"/>
    <property type="match status" value="2"/>
</dbReference>
<evidence type="ECO:0000259" key="8">
    <source>
        <dbReference type="Pfam" id="PF00892"/>
    </source>
</evidence>
<dbReference type="InterPro" id="IPR037185">
    <property type="entry name" value="EmrE-like"/>
</dbReference>
<dbReference type="RefSeq" id="WP_099477485.1">
    <property type="nucleotide sequence ID" value="NZ_CP016809.1"/>
</dbReference>
<evidence type="ECO:0000256" key="4">
    <source>
        <dbReference type="ARBA" id="ARBA00022692"/>
    </source>
</evidence>
<feature type="transmembrane region" description="Helical" evidence="7">
    <location>
        <begin position="230"/>
        <end position="254"/>
    </location>
</feature>
<dbReference type="PANTHER" id="PTHR32322">
    <property type="entry name" value="INNER MEMBRANE TRANSPORTER"/>
    <property type="match status" value="1"/>
</dbReference>
<evidence type="ECO:0000256" key="6">
    <source>
        <dbReference type="ARBA" id="ARBA00023136"/>
    </source>
</evidence>
<feature type="transmembrane region" description="Helical" evidence="7">
    <location>
        <begin position="137"/>
        <end position="154"/>
    </location>
</feature>
<feature type="domain" description="EamA" evidence="8">
    <location>
        <begin position="15"/>
        <end position="148"/>
    </location>
</feature>
<evidence type="ECO:0000256" key="2">
    <source>
        <dbReference type="ARBA" id="ARBA00007362"/>
    </source>
</evidence>
<protein>
    <submittedName>
        <fullName evidence="9">Transporter</fullName>
    </submittedName>
</protein>
<evidence type="ECO:0000256" key="3">
    <source>
        <dbReference type="ARBA" id="ARBA00022475"/>
    </source>
</evidence>
<dbReference type="InterPro" id="IPR000620">
    <property type="entry name" value="EamA_dom"/>
</dbReference>
<evidence type="ECO:0000256" key="7">
    <source>
        <dbReference type="SAM" id="Phobius"/>
    </source>
</evidence>
<dbReference type="GO" id="GO:0005886">
    <property type="term" value="C:plasma membrane"/>
    <property type="evidence" value="ECO:0007669"/>
    <property type="project" value="UniProtKB-SubCell"/>
</dbReference>
<comment type="subcellular location">
    <subcellularLocation>
        <location evidence="1">Cell membrane</location>
        <topology evidence="1">Multi-pass membrane protein</topology>
    </subcellularLocation>
</comment>
<keyword evidence="4 7" id="KW-0812">Transmembrane</keyword>
<proteinExistence type="inferred from homology"/>
<evidence type="ECO:0000313" key="9">
    <source>
        <dbReference type="EMBL" id="ANY72877.1"/>
    </source>
</evidence>
<feature type="transmembrane region" description="Helical" evidence="7">
    <location>
        <begin position="286"/>
        <end position="304"/>
    </location>
</feature>
<feature type="transmembrane region" description="Helical" evidence="7">
    <location>
        <begin position="261"/>
        <end position="280"/>
    </location>
</feature>
<dbReference type="Pfam" id="PF00892">
    <property type="entry name" value="EamA"/>
    <property type="match status" value="2"/>
</dbReference>